<dbReference type="GO" id="GO:0004630">
    <property type="term" value="F:phospholipase D activity"/>
    <property type="evidence" value="ECO:0007669"/>
    <property type="project" value="UniProtKB-EC"/>
</dbReference>
<keyword evidence="5" id="KW-0442">Lipid degradation</keyword>
<dbReference type="PROSITE" id="PS50006">
    <property type="entry name" value="FHA_DOMAIN"/>
    <property type="match status" value="1"/>
</dbReference>
<evidence type="ECO:0000256" key="5">
    <source>
        <dbReference type="ARBA" id="ARBA00022963"/>
    </source>
</evidence>
<dbReference type="InterPro" id="IPR051406">
    <property type="entry name" value="PLD_domain"/>
</dbReference>
<proteinExistence type="inferred from homology"/>
<name>A0A011QYV8_ACCRE</name>
<dbReference type="InterPro" id="IPR000253">
    <property type="entry name" value="FHA_dom"/>
</dbReference>
<dbReference type="Gene3D" id="2.60.200.20">
    <property type="match status" value="1"/>
</dbReference>
<dbReference type="PANTHER" id="PTHR43856">
    <property type="entry name" value="CARDIOLIPIN HYDROLASE"/>
    <property type="match status" value="1"/>
</dbReference>
<dbReference type="CDD" id="cd09127">
    <property type="entry name" value="PLDc_unchar1_1"/>
    <property type="match status" value="1"/>
</dbReference>
<evidence type="ECO:0000256" key="4">
    <source>
        <dbReference type="ARBA" id="ARBA00022801"/>
    </source>
</evidence>
<feature type="domain" description="PLD phosphodiesterase" evidence="8">
    <location>
        <begin position="230"/>
        <end position="257"/>
    </location>
</feature>
<keyword evidence="9" id="KW-0808">Transferase</keyword>
<comment type="caution">
    <text evidence="9">The sequence shown here is derived from an EMBL/GenBank/DDBJ whole genome shotgun (WGS) entry which is preliminary data.</text>
</comment>
<dbReference type="AlphaFoldDB" id="A0A011QYV8"/>
<dbReference type="SUPFAM" id="SSF49879">
    <property type="entry name" value="SMAD/FHA domain"/>
    <property type="match status" value="1"/>
</dbReference>
<dbReference type="CDD" id="cd09128">
    <property type="entry name" value="PLDc_unchar1_2"/>
    <property type="match status" value="1"/>
</dbReference>
<protein>
    <recommendedName>
        <fullName evidence="3">phospholipase D</fullName>
        <ecNumber evidence="3">3.1.4.4</ecNumber>
    </recommendedName>
</protein>
<evidence type="ECO:0000256" key="3">
    <source>
        <dbReference type="ARBA" id="ARBA00012027"/>
    </source>
</evidence>
<evidence type="ECO:0000259" key="8">
    <source>
        <dbReference type="PROSITE" id="PS50035"/>
    </source>
</evidence>
<dbReference type="EMBL" id="JEMY01000076">
    <property type="protein sequence ID" value="EXI84039.1"/>
    <property type="molecule type" value="Genomic_DNA"/>
</dbReference>
<evidence type="ECO:0000256" key="1">
    <source>
        <dbReference type="ARBA" id="ARBA00000798"/>
    </source>
</evidence>
<evidence type="ECO:0000256" key="6">
    <source>
        <dbReference type="ARBA" id="ARBA00023098"/>
    </source>
</evidence>
<evidence type="ECO:0000313" key="9">
    <source>
        <dbReference type="EMBL" id="EXI84039.1"/>
    </source>
</evidence>
<dbReference type="eggNOG" id="COG1502">
    <property type="taxonomic scope" value="Bacteria"/>
</dbReference>
<organism evidence="9 10">
    <name type="scientific">Accumulibacter regalis</name>
    <dbReference type="NCBI Taxonomy" id="522306"/>
    <lineage>
        <taxon>Bacteria</taxon>
        <taxon>Pseudomonadati</taxon>
        <taxon>Pseudomonadota</taxon>
        <taxon>Betaproteobacteria</taxon>
        <taxon>Candidatus Accumulibacter</taxon>
    </lineage>
</organism>
<dbReference type="PATRIC" id="fig|1454004.3.peg.4091"/>
<comment type="catalytic activity">
    <reaction evidence="1">
        <text>a 1,2-diacyl-sn-glycero-3-phosphocholine + H2O = a 1,2-diacyl-sn-glycero-3-phosphate + choline + H(+)</text>
        <dbReference type="Rhea" id="RHEA:14445"/>
        <dbReference type="ChEBI" id="CHEBI:15354"/>
        <dbReference type="ChEBI" id="CHEBI:15377"/>
        <dbReference type="ChEBI" id="CHEBI:15378"/>
        <dbReference type="ChEBI" id="CHEBI:57643"/>
        <dbReference type="ChEBI" id="CHEBI:58608"/>
        <dbReference type="EC" id="3.1.4.4"/>
    </reaction>
</comment>
<dbReference type="EC" id="3.1.4.4" evidence="3"/>
<sequence>MHQKISLIVQPGDSFFPIVRAIDHADHTINLTVFRMDDPIIQRALIEARQRDVRIRVLISSSARGWREQNHKLVKEATEAGIATREPAGDSKRARYHYKMMTVDDKEAFVFTFNPTRENLHYARDFGIEVFSPAIAGEINRLFDADWHDRPFLADHDSPLLVSPFNSRQKMTDLLAAATSSIQITDAKLQDPAIVALLVKKARSGIPVRVLGDERHTSRLPAEIAFRAVARYRLHAKCTIIDGATAVIGSMNLRTESLDRRRELSITVDDGEVLQRLNAVFESDWERRAAPRSDNVTTQVLRAFPPARPEPAESPAPGLVLISRSNTLLRHVINDGTTSIGRAEENDLVIRDPSVSRYHARMELDAGICTLTDLDSGNGTFVNGERIAGEKWLRPGDVLSFARSEEFRLLEV</sequence>
<dbReference type="InterPro" id="IPR001736">
    <property type="entry name" value="PLipase_D/transphosphatidylase"/>
</dbReference>
<dbReference type="Pfam" id="PF00498">
    <property type="entry name" value="FHA"/>
    <property type="match status" value="1"/>
</dbReference>
<dbReference type="Proteomes" id="UP000022141">
    <property type="component" value="Unassembled WGS sequence"/>
</dbReference>
<dbReference type="InterPro" id="IPR008984">
    <property type="entry name" value="SMAD_FHA_dom_sf"/>
</dbReference>
<comment type="similarity">
    <text evidence="2">Belongs to the phospholipase D family.</text>
</comment>
<accession>A0A011QYV8</accession>
<reference evidence="9" key="1">
    <citation type="submission" date="2014-02" db="EMBL/GenBank/DDBJ databases">
        <title>Expanding our view of genomic diversity in Candidatus Accumulibacter clades.</title>
        <authorList>
            <person name="Skennerton C.T."/>
            <person name="Barr J.J."/>
            <person name="Slater F.R."/>
            <person name="Bond P.L."/>
            <person name="Tyson G.W."/>
        </authorList>
    </citation>
    <scope>NUCLEOTIDE SEQUENCE [LARGE SCALE GENOMIC DNA]</scope>
</reference>
<gene>
    <name evidence="9" type="primary">ywiE</name>
    <name evidence="9" type="ORF">AW11_03988</name>
</gene>
<dbReference type="GO" id="GO:0016891">
    <property type="term" value="F:RNA endonuclease activity producing 5'-phosphomonoesters, hydrolytic mechanism"/>
    <property type="evidence" value="ECO:0007669"/>
    <property type="project" value="TreeGrafter"/>
</dbReference>
<evidence type="ECO:0000313" key="10">
    <source>
        <dbReference type="Proteomes" id="UP000022141"/>
    </source>
</evidence>
<dbReference type="eggNOG" id="COG1716">
    <property type="taxonomic scope" value="Bacteria"/>
</dbReference>
<keyword evidence="4" id="KW-0378">Hydrolase</keyword>
<evidence type="ECO:0000259" key="7">
    <source>
        <dbReference type="PROSITE" id="PS50006"/>
    </source>
</evidence>
<keyword evidence="10" id="KW-1185">Reference proteome</keyword>
<dbReference type="GO" id="GO:0016042">
    <property type="term" value="P:lipid catabolic process"/>
    <property type="evidence" value="ECO:0007669"/>
    <property type="project" value="UniProtKB-KW"/>
</dbReference>
<dbReference type="GO" id="GO:0006793">
    <property type="term" value="P:phosphorus metabolic process"/>
    <property type="evidence" value="ECO:0007669"/>
    <property type="project" value="UniProtKB-ARBA"/>
</dbReference>
<feature type="domain" description="PLD phosphodiesterase" evidence="8">
    <location>
        <begin position="92"/>
        <end position="119"/>
    </location>
</feature>
<dbReference type="CDD" id="cd00060">
    <property type="entry name" value="FHA"/>
    <property type="match status" value="1"/>
</dbReference>
<keyword evidence="6" id="KW-0443">Lipid metabolism</keyword>
<dbReference type="PANTHER" id="PTHR43856:SF1">
    <property type="entry name" value="MITOCHONDRIAL CARDIOLIPIN HYDROLASE"/>
    <property type="match status" value="1"/>
</dbReference>
<dbReference type="Pfam" id="PF13091">
    <property type="entry name" value="PLDc_2"/>
    <property type="match status" value="2"/>
</dbReference>
<dbReference type="SUPFAM" id="SSF56024">
    <property type="entry name" value="Phospholipase D/nuclease"/>
    <property type="match status" value="2"/>
</dbReference>
<dbReference type="SMART" id="SM00240">
    <property type="entry name" value="FHA"/>
    <property type="match status" value="1"/>
</dbReference>
<dbReference type="InterPro" id="IPR025202">
    <property type="entry name" value="PLD-like_dom"/>
</dbReference>
<dbReference type="PROSITE" id="PS50035">
    <property type="entry name" value="PLD"/>
    <property type="match status" value="2"/>
</dbReference>
<dbReference type="STRING" id="1454004.AW11_03988"/>
<dbReference type="Gene3D" id="3.30.870.10">
    <property type="entry name" value="Endonuclease Chain A"/>
    <property type="match status" value="2"/>
</dbReference>
<feature type="domain" description="FHA" evidence="7">
    <location>
        <begin position="338"/>
        <end position="387"/>
    </location>
</feature>
<evidence type="ECO:0000256" key="2">
    <source>
        <dbReference type="ARBA" id="ARBA00008664"/>
    </source>
</evidence>
<dbReference type="GO" id="GO:0016740">
    <property type="term" value="F:transferase activity"/>
    <property type="evidence" value="ECO:0007669"/>
    <property type="project" value="UniProtKB-KW"/>
</dbReference>